<organism evidence="1 2">
    <name type="scientific">Phlebia brevispora</name>
    <dbReference type="NCBI Taxonomy" id="194682"/>
    <lineage>
        <taxon>Eukaryota</taxon>
        <taxon>Fungi</taxon>
        <taxon>Dikarya</taxon>
        <taxon>Basidiomycota</taxon>
        <taxon>Agaricomycotina</taxon>
        <taxon>Agaricomycetes</taxon>
        <taxon>Polyporales</taxon>
        <taxon>Meruliaceae</taxon>
        <taxon>Phlebia</taxon>
    </lineage>
</organism>
<comment type="caution">
    <text evidence="1">The sequence shown here is derived from an EMBL/GenBank/DDBJ whole genome shotgun (WGS) entry which is preliminary data.</text>
</comment>
<name>A0ACC1RQ47_9APHY</name>
<accession>A0ACC1RQ47</accession>
<evidence type="ECO:0000313" key="2">
    <source>
        <dbReference type="Proteomes" id="UP001148662"/>
    </source>
</evidence>
<protein>
    <submittedName>
        <fullName evidence="1">Uncharacterized protein</fullName>
    </submittedName>
</protein>
<reference evidence="1" key="1">
    <citation type="submission" date="2022-07" db="EMBL/GenBank/DDBJ databases">
        <title>Genome Sequence of Phlebia brevispora.</title>
        <authorList>
            <person name="Buettner E."/>
        </authorList>
    </citation>
    <scope>NUCLEOTIDE SEQUENCE</scope>
    <source>
        <strain evidence="1">MPL23</strain>
    </source>
</reference>
<evidence type="ECO:0000313" key="1">
    <source>
        <dbReference type="EMBL" id="KAJ3523644.1"/>
    </source>
</evidence>
<keyword evidence="2" id="KW-1185">Reference proteome</keyword>
<sequence length="186" mass="19913">MATNTLTTDFLTVPAFVPTTSSPPPLPIPNAEHRTTSTATDTITKIPAPPRTMFAGESSSLCHPLPSRSRGITQSQMGFSLTEYKGGANVDSGAGTFQHIEHSEQQEADIKTALPEIQVDPHVARGKGNFKNLRVPVPTFKFNSNGEIVSARLVNTDLSSPGPWPVTARSIGSDSDFWGIRGDDLV</sequence>
<gene>
    <name evidence="1" type="ORF">NM688_g8693</name>
</gene>
<proteinExistence type="predicted"/>
<dbReference type="EMBL" id="JANHOG010002417">
    <property type="protein sequence ID" value="KAJ3523644.1"/>
    <property type="molecule type" value="Genomic_DNA"/>
</dbReference>
<dbReference type="Proteomes" id="UP001148662">
    <property type="component" value="Unassembled WGS sequence"/>
</dbReference>